<dbReference type="Proteomes" id="UP000001542">
    <property type="component" value="Unassembled WGS sequence"/>
</dbReference>
<name>A2FFV6_TRIV3</name>
<proteinExistence type="predicted"/>
<feature type="region of interest" description="Disordered" evidence="1">
    <location>
        <begin position="22"/>
        <end position="84"/>
    </location>
</feature>
<sequence>MSQQQHFEHDCTAAAHKINALHAAQVDETSHPHEHVHGVDPLHQDHSEHIQHKQVAHGHHTGSAAAPAKDGAAPAKDAAPAPKK</sequence>
<dbReference type="RefSeq" id="XP_001309147.1">
    <property type="nucleotide sequence ID" value="XM_001309146.1"/>
</dbReference>
<reference evidence="2" key="2">
    <citation type="journal article" date="2007" name="Science">
        <title>Draft genome sequence of the sexually transmitted pathogen Trichomonas vaginalis.</title>
        <authorList>
            <person name="Carlton J.M."/>
            <person name="Hirt R.P."/>
            <person name="Silva J.C."/>
            <person name="Delcher A.L."/>
            <person name="Schatz M."/>
            <person name="Zhao Q."/>
            <person name="Wortman J.R."/>
            <person name="Bidwell S.L."/>
            <person name="Alsmark U.C.M."/>
            <person name="Besteiro S."/>
            <person name="Sicheritz-Ponten T."/>
            <person name="Noel C.J."/>
            <person name="Dacks J.B."/>
            <person name="Foster P.G."/>
            <person name="Simillion C."/>
            <person name="Van de Peer Y."/>
            <person name="Miranda-Saavedra D."/>
            <person name="Barton G.J."/>
            <person name="Westrop G.D."/>
            <person name="Mueller S."/>
            <person name="Dessi D."/>
            <person name="Fiori P.L."/>
            <person name="Ren Q."/>
            <person name="Paulsen I."/>
            <person name="Zhang H."/>
            <person name="Bastida-Corcuera F.D."/>
            <person name="Simoes-Barbosa A."/>
            <person name="Brown M.T."/>
            <person name="Hayes R.D."/>
            <person name="Mukherjee M."/>
            <person name="Okumura C.Y."/>
            <person name="Schneider R."/>
            <person name="Smith A.J."/>
            <person name="Vanacova S."/>
            <person name="Villalvazo M."/>
            <person name="Haas B.J."/>
            <person name="Pertea M."/>
            <person name="Feldblyum T.V."/>
            <person name="Utterback T.R."/>
            <person name="Shu C.L."/>
            <person name="Osoegawa K."/>
            <person name="de Jong P.J."/>
            <person name="Hrdy I."/>
            <person name="Horvathova L."/>
            <person name="Zubacova Z."/>
            <person name="Dolezal P."/>
            <person name="Malik S.B."/>
            <person name="Logsdon J.M. Jr."/>
            <person name="Henze K."/>
            <person name="Gupta A."/>
            <person name="Wang C.C."/>
            <person name="Dunne R.L."/>
            <person name="Upcroft J.A."/>
            <person name="Upcroft P."/>
            <person name="White O."/>
            <person name="Salzberg S.L."/>
            <person name="Tang P."/>
            <person name="Chiu C.-H."/>
            <person name="Lee Y.-S."/>
            <person name="Embley T.M."/>
            <person name="Coombs G.H."/>
            <person name="Mottram J.C."/>
            <person name="Tachezy J."/>
            <person name="Fraser-Liggett C.M."/>
            <person name="Johnson P.J."/>
        </authorList>
    </citation>
    <scope>NUCLEOTIDE SEQUENCE [LARGE SCALE GENOMIC DNA]</scope>
    <source>
        <strain evidence="2">G3</strain>
    </source>
</reference>
<dbReference type="AlphaFoldDB" id="A2FFV6"/>
<gene>
    <name evidence="2" type="ORF">TVAG_227120</name>
</gene>
<reference evidence="2" key="1">
    <citation type="submission" date="2006-10" db="EMBL/GenBank/DDBJ databases">
        <authorList>
            <person name="Amadeo P."/>
            <person name="Zhao Q."/>
            <person name="Wortman J."/>
            <person name="Fraser-Liggett C."/>
            <person name="Carlton J."/>
        </authorList>
    </citation>
    <scope>NUCLEOTIDE SEQUENCE</scope>
    <source>
        <strain evidence="2">G3</strain>
    </source>
</reference>
<organism evidence="2 3">
    <name type="scientific">Trichomonas vaginalis (strain ATCC PRA-98 / G3)</name>
    <dbReference type="NCBI Taxonomy" id="412133"/>
    <lineage>
        <taxon>Eukaryota</taxon>
        <taxon>Metamonada</taxon>
        <taxon>Parabasalia</taxon>
        <taxon>Trichomonadida</taxon>
        <taxon>Trichomonadidae</taxon>
        <taxon>Trichomonas</taxon>
    </lineage>
</organism>
<feature type="compositionally biased region" description="Low complexity" evidence="1">
    <location>
        <begin position="64"/>
        <end position="84"/>
    </location>
</feature>
<accession>A2FFV6</accession>
<feature type="compositionally biased region" description="Basic and acidic residues" evidence="1">
    <location>
        <begin position="28"/>
        <end position="51"/>
    </location>
</feature>
<dbReference type="KEGG" id="tva:4753985"/>
<evidence type="ECO:0000313" key="3">
    <source>
        <dbReference type="Proteomes" id="UP000001542"/>
    </source>
</evidence>
<dbReference type="VEuPathDB" id="TrichDB:TVAGG3_0803090"/>
<dbReference type="VEuPathDB" id="TrichDB:TVAG_227120"/>
<evidence type="ECO:0000313" key="2">
    <source>
        <dbReference type="EMBL" id="EAX96217.1"/>
    </source>
</evidence>
<dbReference type="EMBL" id="DS113769">
    <property type="protein sequence ID" value="EAX96217.1"/>
    <property type="molecule type" value="Genomic_DNA"/>
</dbReference>
<keyword evidence="3" id="KW-1185">Reference proteome</keyword>
<dbReference type="InParanoid" id="A2FFV6"/>
<evidence type="ECO:0000256" key="1">
    <source>
        <dbReference type="SAM" id="MobiDB-lite"/>
    </source>
</evidence>
<protein>
    <submittedName>
        <fullName evidence="2">Uncharacterized protein</fullName>
    </submittedName>
</protein>